<feature type="compositionally biased region" description="Gly residues" evidence="1">
    <location>
        <begin position="160"/>
        <end position="178"/>
    </location>
</feature>
<evidence type="ECO:0000256" key="2">
    <source>
        <dbReference type="SAM" id="Phobius"/>
    </source>
</evidence>
<dbReference type="Gene3D" id="1.10.287.110">
    <property type="entry name" value="DnaJ domain"/>
    <property type="match status" value="1"/>
</dbReference>
<accession>A0A5J5F3S5</accession>
<evidence type="ECO:0000313" key="5">
    <source>
        <dbReference type="Proteomes" id="UP000326924"/>
    </source>
</evidence>
<dbReference type="PROSITE" id="PS50076">
    <property type="entry name" value="DNAJ_2"/>
    <property type="match status" value="1"/>
</dbReference>
<dbReference type="InterPro" id="IPR053025">
    <property type="entry name" value="Mito_ATP_Synthase-Asso"/>
</dbReference>
<gene>
    <name evidence="4" type="ORF">FN846DRAFT_904979</name>
</gene>
<dbReference type="Proteomes" id="UP000326924">
    <property type="component" value="Unassembled WGS sequence"/>
</dbReference>
<evidence type="ECO:0000313" key="4">
    <source>
        <dbReference type="EMBL" id="KAA8910404.1"/>
    </source>
</evidence>
<dbReference type="PANTHER" id="PTHR44873">
    <property type="entry name" value="DNAJ HOMOLOG SUBFAMILY C MEMBER 30, MITOCHONDRIAL"/>
    <property type="match status" value="1"/>
</dbReference>
<dbReference type="InParanoid" id="A0A5J5F3S5"/>
<dbReference type="AlphaFoldDB" id="A0A5J5F3S5"/>
<dbReference type="PROSITE" id="PS00636">
    <property type="entry name" value="DNAJ_1"/>
    <property type="match status" value="1"/>
</dbReference>
<evidence type="ECO:0000259" key="3">
    <source>
        <dbReference type="PROSITE" id="PS50076"/>
    </source>
</evidence>
<keyword evidence="5" id="KW-1185">Reference proteome</keyword>
<protein>
    <submittedName>
        <fullName evidence="4">DnaJ domain-containing protein</fullName>
    </submittedName>
</protein>
<dbReference type="PANTHER" id="PTHR44873:SF1">
    <property type="entry name" value="DNAJ HOMOLOG SUBFAMILY C MEMBER 30, MITOCHONDRIAL"/>
    <property type="match status" value="1"/>
</dbReference>
<proteinExistence type="predicted"/>
<dbReference type="CDD" id="cd06257">
    <property type="entry name" value="DnaJ"/>
    <property type="match status" value="1"/>
</dbReference>
<keyword evidence="2" id="KW-1133">Transmembrane helix</keyword>
<dbReference type="SMART" id="SM00271">
    <property type="entry name" value="DnaJ"/>
    <property type="match status" value="1"/>
</dbReference>
<feature type="domain" description="J" evidence="3">
    <location>
        <begin position="41"/>
        <end position="106"/>
    </location>
</feature>
<reference evidence="4 5" key="1">
    <citation type="submission" date="2019-09" db="EMBL/GenBank/DDBJ databases">
        <title>Draft genome of the ectomycorrhizal ascomycete Sphaerosporella brunnea.</title>
        <authorList>
            <consortium name="DOE Joint Genome Institute"/>
            <person name="Benucci G.M."/>
            <person name="Marozzi G."/>
            <person name="Antonielli L."/>
            <person name="Sanchez S."/>
            <person name="Marco P."/>
            <person name="Wang X."/>
            <person name="Falini L.B."/>
            <person name="Barry K."/>
            <person name="Haridas S."/>
            <person name="Lipzen A."/>
            <person name="Labutti K."/>
            <person name="Grigoriev I.V."/>
            <person name="Murat C."/>
            <person name="Martin F."/>
            <person name="Albertini E."/>
            <person name="Donnini D."/>
            <person name="Bonito G."/>
        </authorList>
    </citation>
    <scope>NUCLEOTIDE SEQUENCE [LARGE SCALE GENOMIC DNA]</scope>
    <source>
        <strain evidence="4 5">Sb_GMNB300</strain>
    </source>
</reference>
<dbReference type="SUPFAM" id="SSF46565">
    <property type="entry name" value="Chaperone J-domain"/>
    <property type="match status" value="1"/>
</dbReference>
<sequence>MLSRPLLGAARLGALHSRRPIIPIPVRHFSGSSPDTDADSNHYETLNINESATKTEIKKRFYELSKAHHPDRNRNDPHAAKRFIKISAAYSILGNPKLREKYDRELARARGPRSSLHNAYSNPVGGRPASGLSRRRAPAASAYKNTTGFKRHPGGHRHGSGVGGASGPGMGPGGGMGYGAPSPSGTEKLYSQHEAAEIREQARRGRATVAITSVKRDIAAVITVSGILWFTVWSAGLGFGSKKEKKQA</sequence>
<organism evidence="4 5">
    <name type="scientific">Sphaerosporella brunnea</name>
    <dbReference type="NCBI Taxonomy" id="1250544"/>
    <lineage>
        <taxon>Eukaryota</taxon>
        <taxon>Fungi</taxon>
        <taxon>Dikarya</taxon>
        <taxon>Ascomycota</taxon>
        <taxon>Pezizomycotina</taxon>
        <taxon>Pezizomycetes</taxon>
        <taxon>Pezizales</taxon>
        <taxon>Pyronemataceae</taxon>
        <taxon>Sphaerosporella</taxon>
    </lineage>
</organism>
<dbReference type="InterPro" id="IPR018253">
    <property type="entry name" value="DnaJ_domain_CS"/>
</dbReference>
<feature type="compositionally biased region" description="Basic residues" evidence="1">
    <location>
        <begin position="149"/>
        <end position="159"/>
    </location>
</feature>
<evidence type="ECO:0000256" key="1">
    <source>
        <dbReference type="SAM" id="MobiDB-lite"/>
    </source>
</evidence>
<keyword evidence="2" id="KW-0812">Transmembrane</keyword>
<dbReference type="EMBL" id="VXIS01000046">
    <property type="protein sequence ID" value="KAA8910404.1"/>
    <property type="molecule type" value="Genomic_DNA"/>
</dbReference>
<dbReference type="Pfam" id="PF00226">
    <property type="entry name" value="DnaJ"/>
    <property type="match status" value="1"/>
</dbReference>
<name>A0A5J5F3S5_9PEZI</name>
<dbReference type="InterPro" id="IPR001623">
    <property type="entry name" value="DnaJ_domain"/>
</dbReference>
<comment type="caution">
    <text evidence="4">The sequence shown here is derived from an EMBL/GenBank/DDBJ whole genome shotgun (WGS) entry which is preliminary data.</text>
</comment>
<feature type="region of interest" description="Disordered" evidence="1">
    <location>
        <begin position="109"/>
        <end position="193"/>
    </location>
</feature>
<dbReference type="OrthoDB" id="10250354at2759"/>
<dbReference type="InterPro" id="IPR036869">
    <property type="entry name" value="J_dom_sf"/>
</dbReference>
<dbReference type="PRINTS" id="PR00625">
    <property type="entry name" value="JDOMAIN"/>
</dbReference>
<feature type="transmembrane region" description="Helical" evidence="2">
    <location>
        <begin position="218"/>
        <end position="239"/>
    </location>
</feature>
<keyword evidence="2" id="KW-0472">Membrane</keyword>